<gene>
    <name evidence="1" type="ORF">JXQ802_LOCUS34135</name>
</gene>
<dbReference type="Proteomes" id="UP000663870">
    <property type="component" value="Unassembled WGS sequence"/>
</dbReference>
<organism evidence="1 2">
    <name type="scientific">Rotaria sordida</name>
    <dbReference type="NCBI Taxonomy" id="392033"/>
    <lineage>
        <taxon>Eukaryota</taxon>
        <taxon>Metazoa</taxon>
        <taxon>Spiralia</taxon>
        <taxon>Gnathifera</taxon>
        <taxon>Rotifera</taxon>
        <taxon>Eurotatoria</taxon>
        <taxon>Bdelloidea</taxon>
        <taxon>Philodinida</taxon>
        <taxon>Philodinidae</taxon>
        <taxon>Rotaria</taxon>
    </lineage>
</organism>
<dbReference type="AlphaFoldDB" id="A0A815K1P9"/>
<evidence type="ECO:0000313" key="1">
    <source>
        <dbReference type="EMBL" id="CAF1389716.1"/>
    </source>
</evidence>
<protein>
    <submittedName>
        <fullName evidence="1">Uncharacterized protein</fullName>
    </submittedName>
</protein>
<keyword evidence="2" id="KW-1185">Reference proteome</keyword>
<sequence>MNQILDPAIRLSATDIEQTFTNIKYGQVICMVDSFDSYYVRYRVFSIPTKFHRLEDIKNNIPNVVFNSVTHLKLWDTNAFKHEFSVRIAQAFPFLKGLSITNTHQPFWPCNEHHLRDKDWCSIIEYPYLTFLDVKRVNPYYLEHLLNETKTHLPSLT</sequence>
<evidence type="ECO:0000313" key="2">
    <source>
        <dbReference type="Proteomes" id="UP000663870"/>
    </source>
</evidence>
<dbReference type="EMBL" id="CAJNOL010001604">
    <property type="protein sequence ID" value="CAF1389716.1"/>
    <property type="molecule type" value="Genomic_DNA"/>
</dbReference>
<comment type="caution">
    <text evidence="1">The sequence shown here is derived from an EMBL/GenBank/DDBJ whole genome shotgun (WGS) entry which is preliminary data.</text>
</comment>
<name>A0A815K1P9_9BILA</name>
<reference evidence="1" key="1">
    <citation type="submission" date="2021-02" db="EMBL/GenBank/DDBJ databases">
        <authorList>
            <person name="Nowell W R."/>
        </authorList>
    </citation>
    <scope>NUCLEOTIDE SEQUENCE</scope>
</reference>
<proteinExistence type="predicted"/>
<accession>A0A815K1P9</accession>